<feature type="transmembrane region" description="Helical" evidence="1">
    <location>
        <begin position="61"/>
        <end position="86"/>
    </location>
</feature>
<keyword evidence="1" id="KW-0812">Transmembrane</keyword>
<evidence type="ECO:0000313" key="2">
    <source>
        <dbReference type="EMBL" id="KAJ7362663.1"/>
    </source>
</evidence>
<dbReference type="AlphaFoldDB" id="A0AAD7AMS1"/>
<comment type="caution">
    <text evidence="2">The sequence shown here is derived from an EMBL/GenBank/DDBJ whole genome shotgun (WGS) entry which is preliminary data.</text>
</comment>
<evidence type="ECO:0000256" key="1">
    <source>
        <dbReference type="SAM" id="Phobius"/>
    </source>
</evidence>
<dbReference type="EMBL" id="JARIHO010000004">
    <property type="protein sequence ID" value="KAJ7362663.1"/>
    <property type="molecule type" value="Genomic_DNA"/>
</dbReference>
<dbReference type="Proteomes" id="UP001218218">
    <property type="component" value="Unassembled WGS sequence"/>
</dbReference>
<evidence type="ECO:0000313" key="3">
    <source>
        <dbReference type="Proteomes" id="UP001218218"/>
    </source>
</evidence>
<keyword evidence="1" id="KW-0472">Membrane</keyword>
<protein>
    <submittedName>
        <fullName evidence="2">Uncharacterized protein</fullName>
    </submittedName>
</protein>
<sequence>MTSAPHFAPCDSARPRFGWSTHRQHNHHAHNILSFSLTTDSMMRQRSSEGSAAFQGFSACLWLAGVCCALCIPLIFLLFIATSVWLDFRQTVATQKELLSRITSETPISGLYGPGAWLHRQRSITLPAAGTVMHTMCDDRLVPSLLSAGYRPTE</sequence>
<reference evidence="2" key="1">
    <citation type="submission" date="2023-03" db="EMBL/GenBank/DDBJ databases">
        <title>Massive genome expansion in bonnet fungi (Mycena s.s.) driven by repeated elements and novel gene families across ecological guilds.</title>
        <authorList>
            <consortium name="Lawrence Berkeley National Laboratory"/>
            <person name="Harder C.B."/>
            <person name="Miyauchi S."/>
            <person name="Viragh M."/>
            <person name="Kuo A."/>
            <person name="Thoen E."/>
            <person name="Andreopoulos B."/>
            <person name="Lu D."/>
            <person name="Skrede I."/>
            <person name="Drula E."/>
            <person name="Henrissat B."/>
            <person name="Morin E."/>
            <person name="Kohler A."/>
            <person name="Barry K."/>
            <person name="LaButti K."/>
            <person name="Morin E."/>
            <person name="Salamov A."/>
            <person name="Lipzen A."/>
            <person name="Mereny Z."/>
            <person name="Hegedus B."/>
            <person name="Baldrian P."/>
            <person name="Stursova M."/>
            <person name="Weitz H."/>
            <person name="Taylor A."/>
            <person name="Grigoriev I.V."/>
            <person name="Nagy L.G."/>
            <person name="Martin F."/>
            <person name="Kauserud H."/>
        </authorList>
    </citation>
    <scope>NUCLEOTIDE SEQUENCE</scope>
    <source>
        <strain evidence="2">CBHHK002</strain>
    </source>
</reference>
<organism evidence="2 3">
    <name type="scientific">Mycena albidolilacea</name>
    <dbReference type="NCBI Taxonomy" id="1033008"/>
    <lineage>
        <taxon>Eukaryota</taxon>
        <taxon>Fungi</taxon>
        <taxon>Dikarya</taxon>
        <taxon>Basidiomycota</taxon>
        <taxon>Agaricomycotina</taxon>
        <taxon>Agaricomycetes</taxon>
        <taxon>Agaricomycetidae</taxon>
        <taxon>Agaricales</taxon>
        <taxon>Marasmiineae</taxon>
        <taxon>Mycenaceae</taxon>
        <taxon>Mycena</taxon>
    </lineage>
</organism>
<name>A0AAD7AMS1_9AGAR</name>
<proteinExistence type="predicted"/>
<accession>A0AAD7AMS1</accession>
<keyword evidence="1" id="KW-1133">Transmembrane helix</keyword>
<gene>
    <name evidence="2" type="ORF">DFH08DRAFT_841316</name>
</gene>
<keyword evidence="3" id="KW-1185">Reference proteome</keyword>